<dbReference type="PANTHER" id="PTHR43649">
    <property type="entry name" value="ARABINOSE-BINDING PROTEIN-RELATED"/>
    <property type="match status" value="1"/>
</dbReference>
<evidence type="ECO:0008006" key="4">
    <source>
        <dbReference type="Google" id="ProtNLM"/>
    </source>
</evidence>
<dbReference type="AlphaFoldDB" id="A0A2K2FI20"/>
<dbReference type="InterPro" id="IPR006059">
    <property type="entry name" value="SBP"/>
</dbReference>
<feature type="chain" id="PRO_5014355449" description="ABC transporter substrate-binding protein" evidence="1">
    <location>
        <begin position="26"/>
        <end position="974"/>
    </location>
</feature>
<comment type="caution">
    <text evidence="2">The sequence shown here is derived from an EMBL/GenBank/DDBJ whole genome shotgun (WGS) entry which is preliminary data.</text>
</comment>
<dbReference type="OrthoDB" id="383574at2"/>
<dbReference type="Gene3D" id="3.40.190.10">
    <property type="entry name" value="Periplasmic binding protein-like II"/>
    <property type="match status" value="1"/>
</dbReference>
<dbReference type="KEGG" id="cthd:CDO33_03650"/>
<accession>A0A2K2FI20</accession>
<evidence type="ECO:0000313" key="3">
    <source>
        <dbReference type="Proteomes" id="UP000236151"/>
    </source>
</evidence>
<reference evidence="2 3" key="1">
    <citation type="submission" date="2017-06" db="EMBL/GenBank/DDBJ databases">
        <title>Investigating the central metabolism of Clostridium thermosuccinogenes.</title>
        <authorList>
            <person name="Koendjbiharie J.G."/>
            <person name="van Kranenburg R."/>
        </authorList>
    </citation>
    <scope>NUCLEOTIDE SEQUENCE [LARGE SCALE GENOMIC DNA]</scope>
    <source>
        <strain evidence="2 3">DSM 5806</strain>
    </source>
</reference>
<organism evidence="2 3">
    <name type="scientific">Clostridium thermosuccinogenes</name>
    <dbReference type="NCBI Taxonomy" id="84032"/>
    <lineage>
        <taxon>Bacteria</taxon>
        <taxon>Bacillati</taxon>
        <taxon>Bacillota</taxon>
        <taxon>Clostridia</taxon>
        <taxon>Eubacteriales</taxon>
        <taxon>Clostridiaceae</taxon>
        <taxon>Clostridium</taxon>
    </lineage>
</organism>
<keyword evidence="3" id="KW-1185">Reference proteome</keyword>
<dbReference type="Gene3D" id="2.60.120.260">
    <property type="entry name" value="Galactose-binding domain-like"/>
    <property type="match status" value="1"/>
</dbReference>
<dbReference type="Pfam" id="PF01547">
    <property type="entry name" value="SBP_bac_1"/>
    <property type="match status" value="1"/>
</dbReference>
<feature type="signal peptide" evidence="1">
    <location>
        <begin position="1"/>
        <end position="25"/>
    </location>
</feature>
<evidence type="ECO:0000256" key="1">
    <source>
        <dbReference type="SAM" id="SignalP"/>
    </source>
</evidence>
<keyword evidence="1" id="KW-0732">Signal</keyword>
<proteinExistence type="predicted"/>
<gene>
    <name evidence="2" type="ORF">CDQ84_06005</name>
</gene>
<dbReference type="Proteomes" id="UP000236151">
    <property type="component" value="Unassembled WGS sequence"/>
</dbReference>
<name>A0A2K2FI20_9CLOT</name>
<dbReference type="PANTHER" id="PTHR43649:SF27">
    <property type="entry name" value="EXTRACELLULAR SOLUTE-BINDING PROTEIN FAMILY 1"/>
    <property type="match status" value="1"/>
</dbReference>
<dbReference type="SUPFAM" id="SSF53850">
    <property type="entry name" value="Periplasmic binding protein-like II"/>
    <property type="match status" value="1"/>
</dbReference>
<protein>
    <recommendedName>
        <fullName evidence="4">ABC transporter substrate-binding protein</fullName>
    </recommendedName>
</protein>
<sequence length="974" mass="111345">MKVSGKITAVILICALAIGSTNVIANYEQQYEPQEVQRDVSFAASRWTAPDGSGPIQEIALQKAKINGEEIRISDEGLFLKKDDFLTFDINIAKSGVYNLVLEYKPKNARVMDSMLTVKIDGMEYIASIPLLWGDAQYEYKKDAYGNELSPEQVSIEAYIRNPIIDHSRPGKPYLDLSLEEGFHTVELTSTVQDLVIKDISLVEKQSKKSYDEYMADIGEKGDSGEGLVIIEAEKYTAKSDPFIRGKGIKNPALYPYNTYKRLINTIDDNSWSQAGQKIIWEFEVENDGFYNIAFRYSQYSEVSKTSFRTIEIDGRTPYTDLENVSFANTGLYEYKNYTLTSEDGKPLTVYLEKGRHTLAMRAEIGPLEECYFDLIETMDKISSVGMALKKLTAGTNDENRTWDMSVYLPEAVPELEKCAERIDAIYKKLWDIGGREPVYANNLVYAAETLRKLTKVPRTLPNKTNMLNEGDNSVNHTLGSVLSKLIKQPLSLDRIYIYNTKELPPDKVSFFRYAWESVKSFFHSFLPSAAADNYAATYEKNSKEVQVWINRPVQYVEVLQQIVDSDYNSKYGTNIRLSIMPNEQKLILANASGTNPDVVLGVNYWNIFDFAIRGAAKNLLEFDDFLEFYNGQYNLEALVPLCYNDNVYGAVETQDFYVLFYRKDILENLGLAVPDTWDDVKTMMPQLLQYSMNFNIPLANSLGFKPFSTTSPFIYQNKGDYYSDDGFSTAIDTENSIEGFTEMTEMFKIYAARQHVPNFYNSFRYGEVPIGIGNFSTYIQLQVAAPELTGLWDIAPVPGERQDDGSILRYQTADSTACMIFEDTKKADEAYRFLKWWLSKETQLKYAYTLQSTFGPEFRWNTANLEAFRELPYPEEHMKVILEQWENQKECPRHPAGYMVEREVSNVWNNVVANHKELIESIDKAALNSNREIIRKLSEFGFCDKDGNIIKDYSVQTIEKLRKKLGNERGSND</sequence>
<dbReference type="EMBL" id="NIOJ01000010">
    <property type="protein sequence ID" value="PNU00500.1"/>
    <property type="molecule type" value="Genomic_DNA"/>
</dbReference>
<dbReference type="RefSeq" id="WP_103080829.1">
    <property type="nucleotide sequence ID" value="NZ_CP021850.1"/>
</dbReference>
<evidence type="ECO:0000313" key="2">
    <source>
        <dbReference type="EMBL" id="PNU00500.1"/>
    </source>
</evidence>
<dbReference type="InterPro" id="IPR050490">
    <property type="entry name" value="Bact_solute-bd_prot1"/>
</dbReference>